<reference evidence="3 4" key="1">
    <citation type="journal article" date="2002" name="Proc. Natl. Acad. Sci. U.S.A.">
        <title>Genome sequence of a serotype M3 strain of group A Streptococcus: phage-encoded toxins, the high-virulence phenotype, and clone emergence.</title>
        <authorList>
            <person name="Beres S.B."/>
            <person name="Sylva G.L."/>
            <person name="Barbian K.D."/>
            <person name="Lei B."/>
            <person name="Hoff J.S."/>
            <person name="Mammarella N.D."/>
            <person name="Liu M.Y."/>
            <person name="Smoot J.C."/>
            <person name="Porcella S.F."/>
            <person name="Parkins L.D."/>
            <person name="Campbell D.S."/>
            <person name="Smith T.M."/>
            <person name="McCormick J.K."/>
            <person name="Leung D.Y."/>
            <person name="Schlievert P.M."/>
            <person name="Musser J.M."/>
        </authorList>
    </citation>
    <scope>NUCLEOTIDE SEQUENCE [LARGE SCALE GENOMIC DNA]</scope>
    <source>
        <strain evidence="4">ATCC BAA-595 / MGAS315</strain>
    </source>
</reference>
<dbReference type="EMBL" id="AE014074">
    <property type="protein sequence ID" value="AAM79343.1"/>
    <property type="molecule type" value="Genomic_DNA"/>
</dbReference>
<accession>A0A0H2UUA3</accession>
<dbReference type="RefSeq" id="WP_011054450.1">
    <property type="nucleotide sequence ID" value="NC_004070.1"/>
</dbReference>
<evidence type="ECO:0000259" key="2">
    <source>
        <dbReference type="PROSITE" id="PS50943"/>
    </source>
</evidence>
<dbReference type="CDD" id="cd00093">
    <property type="entry name" value="HTH_XRE"/>
    <property type="match status" value="1"/>
</dbReference>
<dbReference type="PANTHER" id="PTHR46797:SF1">
    <property type="entry name" value="METHYLPHOSPHONATE SYNTHASE"/>
    <property type="match status" value="1"/>
</dbReference>
<dbReference type="GO" id="GO:0003677">
    <property type="term" value="F:DNA binding"/>
    <property type="evidence" value="ECO:0007669"/>
    <property type="project" value="UniProtKB-KW"/>
</dbReference>
<evidence type="ECO:0000256" key="1">
    <source>
        <dbReference type="ARBA" id="ARBA00023125"/>
    </source>
</evidence>
<protein>
    <recommendedName>
        <fullName evidence="2">HTH cro/C1-type domain-containing protein</fullName>
    </recommendedName>
</protein>
<dbReference type="HOGENOM" id="CLU_066192_62_11_9"/>
<dbReference type="GO" id="GO:0003700">
    <property type="term" value="F:DNA-binding transcription factor activity"/>
    <property type="evidence" value="ECO:0007669"/>
    <property type="project" value="TreeGrafter"/>
</dbReference>
<dbReference type="SUPFAM" id="SSF47413">
    <property type="entry name" value="lambda repressor-like DNA-binding domains"/>
    <property type="match status" value="1"/>
</dbReference>
<dbReference type="Pfam" id="PF01381">
    <property type="entry name" value="HTH_3"/>
    <property type="match status" value="1"/>
</dbReference>
<evidence type="ECO:0000313" key="4">
    <source>
        <dbReference type="Proteomes" id="UP000000564"/>
    </source>
</evidence>
<dbReference type="PROSITE" id="PS50943">
    <property type="entry name" value="HTH_CROC1"/>
    <property type="match status" value="1"/>
</dbReference>
<dbReference type="InterPro" id="IPR010982">
    <property type="entry name" value="Lambda_DNA-bd_dom_sf"/>
</dbReference>
<proteinExistence type="predicted"/>
<dbReference type="PANTHER" id="PTHR46797">
    <property type="entry name" value="HTH-TYPE TRANSCRIPTIONAL REGULATOR"/>
    <property type="match status" value="1"/>
</dbReference>
<dbReference type="InterPro" id="IPR050807">
    <property type="entry name" value="TransReg_Diox_bact_type"/>
</dbReference>
<feature type="domain" description="HTH cro/C1-type" evidence="2">
    <location>
        <begin position="11"/>
        <end position="65"/>
    </location>
</feature>
<keyword evidence="1" id="KW-0238">DNA-binding</keyword>
<organism evidence="3 4">
    <name type="scientific">Streptococcus pyogenes serotype M3 (strain ATCC BAA-595 / MGAS315)</name>
    <dbReference type="NCBI Taxonomy" id="198466"/>
    <lineage>
        <taxon>Bacteria</taxon>
        <taxon>Bacillati</taxon>
        <taxon>Bacillota</taxon>
        <taxon>Bacilli</taxon>
        <taxon>Lactobacillales</taxon>
        <taxon>Streptococcaceae</taxon>
        <taxon>Streptococcus</taxon>
    </lineage>
</organism>
<dbReference type="SMART" id="SM00530">
    <property type="entry name" value="HTH_XRE"/>
    <property type="match status" value="1"/>
</dbReference>
<dbReference type="InterPro" id="IPR001387">
    <property type="entry name" value="Cro/C1-type_HTH"/>
</dbReference>
<gene>
    <name evidence="3" type="ordered locus">SpyM3_0736</name>
</gene>
<dbReference type="GO" id="GO:0005829">
    <property type="term" value="C:cytosol"/>
    <property type="evidence" value="ECO:0007669"/>
    <property type="project" value="TreeGrafter"/>
</dbReference>
<dbReference type="Proteomes" id="UP000000564">
    <property type="component" value="Chromosome"/>
</dbReference>
<dbReference type="KEGG" id="spg:SpyM3_0736"/>
<evidence type="ECO:0000313" key="3">
    <source>
        <dbReference type="EMBL" id="AAM79343.1"/>
    </source>
</evidence>
<name>A0A0H2UUA3_STRP3</name>
<dbReference type="Gene3D" id="1.10.260.40">
    <property type="entry name" value="lambda repressor-like DNA-binding domains"/>
    <property type="match status" value="1"/>
</dbReference>
<sequence>MELYEFVGEQIRHQRKLAKLNQSQLAELLDTNQQTIGMMENGKRRATLQDLVKLRKIFNVSVDDFLPKD</sequence>
<dbReference type="AlphaFoldDB" id="A0A0H2UUA3"/>